<name>A0A168K8P3_CORDF</name>
<organism evidence="9 10">
    <name type="scientific">Akanthomyces lecanii RCEF 1005</name>
    <dbReference type="NCBI Taxonomy" id="1081108"/>
    <lineage>
        <taxon>Eukaryota</taxon>
        <taxon>Fungi</taxon>
        <taxon>Dikarya</taxon>
        <taxon>Ascomycota</taxon>
        <taxon>Pezizomycotina</taxon>
        <taxon>Sordariomycetes</taxon>
        <taxon>Hypocreomycetidae</taxon>
        <taxon>Hypocreales</taxon>
        <taxon>Cordycipitaceae</taxon>
        <taxon>Akanthomyces</taxon>
        <taxon>Cordyceps confragosa</taxon>
    </lineage>
</organism>
<dbReference type="EMBL" id="AZHF01000001">
    <property type="protein sequence ID" value="OAA81363.1"/>
    <property type="molecule type" value="Genomic_DNA"/>
</dbReference>
<feature type="region of interest" description="Disordered" evidence="7">
    <location>
        <begin position="319"/>
        <end position="372"/>
    </location>
</feature>
<feature type="region of interest" description="Disordered" evidence="7">
    <location>
        <begin position="408"/>
        <end position="477"/>
    </location>
</feature>
<dbReference type="GO" id="GO:0005739">
    <property type="term" value="C:mitochondrion"/>
    <property type="evidence" value="ECO:0007669"/>
    <property type="project" value="TreeGrafter"/>
</dbReference>
<keyword evidence="10" id="KW-1185">Reference proteome</keyword>
<evidence type="ECO:0000256" key="4">
    <source>
        <dbReference type="ARBA" id="ARBA00022989"/>
    </source>
</evidence>
<dbReference type="GO" id="GO:0120015">
    <property type="term" value="F:sterol transfer activity"/>
    <property type="evidence" value="ECO:0007669"/>
    <property type="project" value="TreeGrafter"/>
</dbReference>
<comment type="caution">
    <text evidence="9">The sequence shown here is derived from an EMBL/GenBank/DDBJ whole genome shotgun (WGS) entry which is preliminary data.</text>
</comment>
<dbReference type="InterPro" id="IPR004182">
    <property type="entry name" value="GRAM"/>
</dbReference>
<dbReference type="GO" id="GO:0032366">
    <property type="term" value="P:intracellular sterol transport"/>
    <property type="evidence" value="ECO:0007669"/>
    <property type="project" value="TreeGrafter"/>
</dbReference>
<dbReference type="AlphaFoldDB" id="A0A168K8P3"/>
<accession>A0A168K8P3</accession>
<evidence type="ECO:0000256" key="2">
    <source>
        <dbReference type="ARBA" id="ARBA00006582"/>
    </source>
</evidence>
<dbReference type="InterPro" id="IPR051482">
    <property type="entry name" value="Cholesterol_transport"/>
</dbReference>
<dbReference type="GO" id="GO:0005789">
    <property type="term" value="C:endoplasmic reticulum membrane"/>
    <property type="evidence" value="ECO:0007669"/>
    <property type="project" value="TreeGrafter"/>
</dbReference>
<dbReference type="GO" id="GO:0005886">
    <property type="term" value="C:plasma membrane"/>
    <property type="evidence" value="ECO:0007669"/>
    <property type="project" value="TreeGrafter"/>
</dbReference>
<dbReference type="PROSITE" id="PS51778">
    <property type="entry name" value="VAST"/>
    <property type="match status" value="1"/>
</dbReference>
<dbReference type="Proteomes" id="UP000076881">
    <property type="component" value="Unassembled WGS sequence"/>
</dbReference>
<keyword evidence="6" id="KW-0175">Coiled coil</keyword>
<feature type="compositionally biased region" description="Acidic residues" evidence="7">
    <location>
        <begin position="64"/>
        <end position="77"/>
    </location>
</feature>
<feature type="domain" description="VASt" evidence="8">
    <location>
        <begin position="749"/>
        <end position="920"/>
    </location>
</feature>
<sequence length="1123" mass="120163">MESQSGLGKLLPKSLSARRKQRSKKSKTRDGDAASDATTDRPLSTGSGDLSLDADGQDGGQDGGQDDDHEYTDDADDGSFVSYESSADANRSGESLRPSSRSRPVRPVPSNHPSLVGYLTTSSPAVQAAHLDSPPKIRPSSRNSRSPWRKGNRDEKADAPDAASPVKFPELPVPAKLAVTDRETRGKTPNIEVEVPRTPPNDEKSGPVIVNTPPTPTDAGLGFSRTSTSSSDKRSSAATKSPAETGSPTRSMNIHRRSKSGGAAIGPSKLSNITPAPLTPGAEVDSGAITPSATGFFSSVISAAQNAATTLSNNMAGTGIGMGGQRSKPGSSKSLSVEDIGQLEDDGSMASQQNKEEASQLQARNSQRSSAIQTLGAGELSLSQLGLSDAPSNVASPASARFPDVVDTRARSESAPVEPHSDLPSDEPVSRPRSVIESANGDDFAQSQPDIAGPNRSSSVRSALKPRRKRGSSVTTAATIGVPAGVPLQPTPTLGAPKLTGFAIASKKRNRDFHSFFKSVPDDDYLIEDYSCALQREILAHGRLYVSEGHLCFSSNILGWTTTLVMSFDEIVSVEKRSTALVFKNGLMISTLHAKHIFASFTSRDATYDLIVNIWKLGHPTLKSTLNGVQLEGMGGDKTEKVDDEPQGLGLENDTPMGSESEDDSDEDDEFYDEEEDGAFVDTQSTEVSAGADADNEKAISRKVSTMTTANGASTDGAKDSPASPSAGGDFPGPATHAPTECTDGSTHYDKTVGDDIIPAPLGKVYSLLFGSASTTWMTKWLSEDQKCLEVTVDDKKGLAMDNNTRTWTYIKPLYASLGPKQTKCIVTETLESLDFEKSITLMLSTRTPEVPSGTLFTVKTRYCLTWAENNATRIQVNYTTEWTGKSWIKGPIETNVNSGQAKFCEELFASAKAAVSTRGRSNTLTNGGKGRKKGKKGRASLAANEGSDVSAKKAEKTKTSWGPLEPIRGILEPILDILKPILTGNVMYGLLVGLLVASWFGFGFSPSKPAGGFGEGSGGRGELVDMYGPFRLAAYEEMWRREESELWEWLEERTGLGQMDSDSHGIRKRAVEPRTMQERMQESRMDAREVQEAIRVTEEKLKVLRQVIVNSPKQEKASEAAQ</sequence>
<feature type="compositionally biased region" description="Polar residues" evidence="7">
    <location>
        <begin position="703"/>
        <end position="714"/>
    </location>
</feature>
<feature type="compositionally biased region" description="Polar residues" evidence="7">
    <location>
        <begin position="82"/>
        <end position="93"/>
    </location>
</feature>
<dbReference type="InterPro" id="IPR011993">
    <property type="entry name" value="PH-like_dom_sf"/>
</dbReference>
<feature type="compositionally biased region" description="Polar residues" evidence="7">
    <location>
        <begin position="349"/>
        <end position="372"/>
    </location>
</feature>
<feature type="compositionally biased region" description="Basic residues" evidence="7">
    <location>
        <begin position="930"/>
        <end position="939"/>
    </location>
</feature>
<dbReference type="OrthoDB" id="2162691at2759"/>
<dbReference type="InterPro" id="IPR031968">
    <property type="entry name" value="VASt"/>
</dbReference>
<keyword evidence="5" id="KW-0472">Membrane</keyword>
<dbReference type="SMART" id="SM00568">
    <property type="entry name" value="GRAM"/>
    <property type="match status" value="1"/>
</dbReference>
<evidence type="ECO:0000313" key="9">
    <source>
        <dbReference type="EMBL" id="OAA81363.1"/>
    </source>
</evidence>
<keyword evidence="4" id="KW-1133">Transmembrane helix</keyword>
<evidence type="ECO:0000313" key="10">
    <source>
        <dbReference type="Proteomes" id="UP000076881"/>
    </source>
</evidence>
<feature type="compositionally biased region" description="Basic residues" evidence="7">
    <location>
        <begin position="16"/>
        <end position="27"/>
    </location>
</feature>
<dbReference type="PANTHER" id="PTHR23319">
    <property type="entry name" value="GRAM DOMAIN CONTAINING 1B, ISOFORM E"/>
    <property type="match status" value="1"/>
</dbReference>
<feature type="compositionally biased region" description="Low complexity" evidence="7">
    <location>
        <begin position="224"/>
        <end position="241"/>
    </location>
</feature>
<feature type="compositionally biased region" description="Polar residues" evidence="7">
    <location>
        <begin position="445"/>
        <end position="461"/>
    </location>
</feature>
<evidence type="ECO:0000256" key="5">
    <source>
        <dbReference type="ARBA" id="ARBA00023136"/>
    </source>
</evidence>
<evidence type="ECO:0000259" key="8">
    <source>
        <dbReference type="PROSITE" id="PS51778"/>
    </source>
</evidence>
<keyword evidence="3" id="KW-0812">Transmembrane</keyword>
<feature type="compositionally biased region" description="Low complexity" evidence="7">
    <location>
        <begin position="1"/>
        <end position="15"/>
    </location>
</feature>
<evidence type="ECO:0000256" key="3">
    <source>
        <dbReference type="ARBA" id="ARBA00022692"/>
    </source>
</evidence>
<comment type="similarity">
    <text evidence="2">Belongs to the YSP2 family.</text>
</comment>
<proteinExistence type="inferred from homology"/>
<reference evidence="9 10" key="1">
    <citation type="journal article" date="2016" name="Genome Biol. Evol.">
        <title>Divergent and convergent evolution of fungal pathogenicity.</title>
        <authorList>
            <person name="Shang Y."/>
            <person name="Xiao G."/>
            <person name="Zheng P."/>
            <person name="Cen K."/>
            <person name="Zhan S."/>
            <person name="Wang C."/>
        </authorList>
    </citation>
    <scope>NUCLEOTIDE SEQUENCE [LARGE SCALE GENOMIC DNA]</scope>
    <source>
        <strain evidence="9 10">RCEF 1005</strain>
    </source>
</reference>
<feature type="region of interest" description="Disordered" evidence="7">
    <location>
        <begin position="1"/>
        <end position="291"/>
    </location>
</feature>
<dbReference type="CDD" id="cd13220">
    <property type="entry name" value="PH-GRAM_GRAMDC"/>
    <property type="match status" value="1"/>
</dbReference>
<gene>
    <name evidence="9" type="ORF">LEL_00908</name>
</gene>
<feature type="compositionally biased region" description="Polar residues" evidence="7">
    <location>
        <begin position="242"/>
        <end position="252"/>
    </location>
</feature>
<feature type="compositionally biased region" description="Low complexity" evidence="7">
    <location>
        <begin position="43"/>
        <end position="54"/>
    </location>
</feature>
<feature type="region of interest" description="Disordered" evidence="7">
    <location>
        <begin position="627"/>
        <end position="745"/>
    </location>
</feature>
<comment type="subcellular location">
    <subcellularLocation>
        <location evidence="1">Membrane</location>
        <topology evidence="1">Single-pass membrane protein</topology>
    </subcellularLocation>
</comment>
<feature type="coiled-coil region" evidence="6">
    <location>
        <begin position="1081"/>
        <end position="1108"/>
    </location>
</feature>
<dbReference type="Pfam" id="PF02893">
    <property type="entry name" value="GRAM"/>
    <property type="match status" value="1"/>
</dbReference>
<feature type="region of interest" description="Disordered" evidence="7">
    <location>
        <begin position="920"/>
        <end position="959"/>
    </location>
</feature>
<dbReference type="GO" id="GO:0032934">
    <property type="term" value="F:sterol binding"/>
    <property type="evidence" value="ECO:0007669"/>
    <property type="project" value="TreeGrafter"/>
</dbReference>
<feature type="compositionally biased region" description="Acidic residues" evidence="7">
    <location>
        <begin position="660"/>
        <end position="679"/>
    </location>
</feature>
<dbReference type="PANTHER" id="PTHR23319:SF4">
    <property type="entry name" value="GRAM DOMAIN CONTAINING 1B, ISOFORM E"/>
    <property type="match status" value="1"/>
</dbReference>
<dbReference type="STRING" id="1081108.A0A168K8P3"/>
<dbReference type="Gene3D" id="2.30.29.30">
    <property type="entry name" value="Pleckstrin-homology domain (PH domain)/Phosphotyrosine-binding domain (PTB)"/>
    <property type="match status" value="1"/>
</dbReference>
<dbReference type="GO" id="GO:0140268">
    <property type="term" value="C:endoplasmic reticulum-plasma membrane contact site"/>
    <property type="evidence" value="ECO:0007669"/>
    <property type="project" value="TreeGrafter"/>
</dbReference>
<protein>
    <submittedName>
        <fullName evidence="9">GRAM domain-containing protein</fullName>
    </submittedName>
</protein>
<evidence type="ECO:0000256" key="1">
    <source>
        <dbReference type="ARBA" id="ARBA00004167"/>
    </source>
</evidence>
<dbReference type="Pfam" id="PF16016">
    <property type="entry name" value="VASt"/>
    <property type="match status" value="1"/>
</dbReference>
<evidence type="ECO:0000256" key="7">
    <source>
        <dbReference type="SAM" id="MobiDB-lite"/>
    </source>
</evidence>
<dbReference type="GO" id="GO:0032541">
    <property type="term" value="C:cortical endoplasmic reticulum"/>
    <property type="evidence" value="ECO:0007669"/>
    <property type="project" value="TreeGrafter"/>
</dbReference>
<evidence type="ECO:0000256" key="6">
    <source>
        <dbReference type="SAM" id="Coils"/>
    </source>
</evidence>